<dbReference type="Proteomes" id="UP000187425">
    <property type="component" value="Unassembled WGS sequence"/>
</dbReference>
<gene>
    <name evidence="4" type="ORF">BSK65_29345</name>
</gene>
<sequence length="556" mass="64523">MFTAIYGRVSTGMQVAEGHSLEHQVELCMNKANELGILPDCIKIFREEGFSGEDVDRPAMNELREEISARLINRVIITHPDRLSRDLTDKLFLCREFESRDVHLIFVDTEYQSTPEGQLFFNLMSVIAQYELSLIKKRTVRGRLKAVEKDKKIMPMRVAPFGYDWVKGQLIVNQMEAEHVKQVYHWYLNENMTIRQIGNRLFKMGIRPKRSVNGNWGGSSISRMLSSEIYIGKYYYNRRKVKKLKGQKSEFGNPKKTYTIREKNDWIMVEIEPIITEELFEQARQRRIKNFTRSGNVHFNYLLRSLIRCGHCGRKWGGTTYTGRKDKKTGKRVKYTCYRCLNLFPRVYGISQPCPSRSIRAEVLEEFIWDMVMEALSNPEDYMQRLEGQVEEVIDELLFTAGMIQSQIVEKRKEMDKLKIMFRRDVITEDELATDSYKLIREINELQSQLELYEGQVKTHREQHYSHEANLKIVEQINDFISSKGAELAFEDKRFIIETLIDEIVLKAEDGGFNISVVGSLSELTGGQGGGSKSDIPLTLNKKLSLPTRRKGSING</sequence>
<keyword evidence="1" id="KW-0175">Coiled coil</keyword>
<evidence type="ECO:0000313" key="4">
    <source>
        <dbReference type="EMBL" id="OME64240.1"/>
    </source>
</evidence>
<dbReference type="PANTHER" id="PTHR30461:SF23">
    <property type="entry name" value="DNA RECOMBINASE-RELATED"/>
    <property type="match status" value="1"/>
</dbReference>
<feature type="domain" description="Recombinase" evidence="3">
    <location>
        <begin position="160"/>
        <end position="294"/>
    </location>
</feature>
<dbReference type="InterPro" id="IPR006119">
    <property type="entry name" value="Resolv_N"/>
</dbReference>
<evidence type="ECO:0000259" key="3">
    <source>
        <dbReference type="PROSITE" id="PS51737"/>
    </source>
</evidence>
<evidence type="ECO:0000313" key="5">
    <source>
        <dbReference type="Proteomes" id="UP000187425"/>
    </source>
</evidence>
<reference evidence="4 5" key="1">
    <citation type="submission" date="2016-11" db="EMBL/GenBank/DDBJ databases">
        <title>Paenibacillus species isolates.</title>
        <authorList>
            <person name="Beno S.M."/>
        </authorList>
    </citation>
    <scope>NUCLEOTIDE SEQUENCE [LARGE SCALE GENOMIC DNA]</scope>
    <source>
        <strain evidence="4 5">FSL H7-0443</strain>
    </source>
</reference>
<dbReference type="PROSITE" id="PS51736">
    <property type="entry name" value="RECOMBINASES_3"/>
    <property type="match status" value="1"/>
</dbReference>
<dbReference type="InterPro" id="IPR050639">
    <property type="entry name" value="SSR_resolvase"/>
</dbReference>
<dbReference type="InterPro" id="IPR036162">
    <property type="entry name" value="Resolvase-like_N_sf"/>
</dbReference>
<accession>A0A1R0Z7U3</accession>
<dbReference type="Pfam" id="PF07508">
    <property type="entry name" value="Recombinase"/>
    <property type="match status" value="1"/>
</dbReference>
<dbReference type="InterPro" id="IPR011109">
    <property type="entry name" value="DNA_bind_recombinase_dom"/>
</dbReference>
<dbReference type="SMART" id="SM00857">
    <property type="entry name" value="Resolvase"/>
    <property type="match status" value="1"/>
</dbReference>
<evidence type="ECO:0000256" key="1">
    <source>
        <dbReference type="SAM" id="Coils"/>
    </source>
</evidence>
<comment type="caution">
    <text evidence="4">The sequence shown here is derived from an EMBL/GenBank/DDBJ whole genome shotgun (WGS) entry which is preliminary data.</text>
</comment>
<dbReference type="RefSeq" id="WP_076287013.1">
    <property type="nucleotide sequence ID" value="NZ_MPTW01000035.1"/>
</dbReference>
<protein>
    <submittedName>
        <fullName evidence="4">Recombinase family protein</fullName>
    </submittedName>
</protein>
<dbReference type="InterPro" id="IPR038109">
    <property type="entry name" value="DNA_bind_recomb_sf"/>
</dbReference>
<dbReference type="Pfam" id="PF13408">
    <property type="entry name" value="Zn_ribbon_recom"/>
    <property type="match status" value="1"/>
</dbReference>
<dbReference type="Gene3D" id="3.90.1750.20">
    <property type="entry name" value="Putative Large Serine Recombinase, Chain B, Domain 2"/>
    <property type="match status" value="1"/>
</dbReference>
<dbReference type="Pfam" id="PF00239">
    <property type="entry name" value="Resolvase"/>
    <property type="match status" value="1"/>
</dbReference>
<dbReference type="AlphaFoldDB" id="A0A1R0Z7U3"/>
<proteinExistence type="predicted"/>
<dbReference type="EMBL" id="MPTW01000035">
    <property type="protein sequence ID" value="OME64240.1"/>
    <property type="molecule type" value="Genomic_DNA"/>
</dbReference>
<dbReference type="InterPro" id="IPR025827">
    <property type="entry name" value="Zn_ribbon_recom_dom"/>
</dbReference>
<name>A0A1R0Z7U3_9BACL</name>
<dbReference type="OrthoDB" id="9811097at2"/>
<feature type="coiled-coil region" evidence="1">
    <location>
        <begin position="436"/>
        <end position="463"/>
    </location>
</feature>
<evidence type="ECO:0000259" key="2">
    <source>
        <dbReference type="PROSITE" id="PS51736"/>
    </source>
</evidence>
<dbReference type="GO" id="GO:0003677">
    <property type="term" value="F:DNA binding"/>
    <property type="evidence" value="ECO:0007669"/>
    <property type="project" value="InterPro"/>
</dbReference>
<dbReference type="PROSITE" id="PS51737">
    <property type="entry name" value="RECOMBINASE_DNA_BIND"/>
    <property type="match status" value="1"/>
</dbReference>
<dbReference type="SUPFAM" id="SSF53041">
    <property type="entry name" value="Resolvase-like"/>
    <property type="match status" value="1"/>
</dbReference>
<dbReference type="GO" id="GO:0000150">
    <property type="term" value="F:DNA strand exchange activity"/>
    <property type="evidence" value="ECO:0007669"/>
    <property type="project" value="InterPro"/>
</dbReference>
<dbReference type="PANTHER" id="PTHR30461">
    <property type="entry name" value="DNA-INVERTASE FROM LAMBDOID PROPHAGE"/>
    <property type="match status" value="1"/>
</dbReference>
<dbReference type="CDD" id="cd00338">
    <property type="entry name" value="Ser_Recombinase"/>
    <property type="match status" value="1"/>
</dbReference>
<feature type="domain" description="Resolvase/invertase-type recombinase catalytic" evidence="2">
    <location>
        <begin position="2"/>
        <end position="150"/>
    </location>
</feature>
<organism evidence="4 5">
    <name type="scientific">Paenibacillus odorifer</name>
    <dbReference type="NCBI Taxonomy" id="189426"/>
    <lineage>
        <taxon>Bacteria</taxon>
        <taxon>Bacillati</taxon>
        <taxon>Bacillota</taxon>
        <taxon>Bacilli</taxon>
        <taxon>Bacillales</taxon>
        <taxon>Paenibacillaceae</taxon>
        <taxon>Paenibacillus</taxon>
    </lineage>
</organism>
<dbReference type="Gene3D" id="3.40.50.1390">
    <property type="entry name" value="Resolvase, N-terminal catalytic domain"/>
    <property type="match status" value="1"/>
</dbReference>